<evidence type="ECO:0008006" key="3">
    <source>
        <dbReference type="Google" id="ProtNLM"/>
    </source>
</evidence>
<keyword evidence="2" id="KW-1185">Reference proteome</keyword>
<comment type="caution">
    <text evidence="1">The sequence shown here is derived from an EMBL/GenBank/DDBJ whole genome shotgun (WGS) entry which is preliminary data.</text>
</comment>
<evidence type="ECO:0000313" key="1">
    <source>
        <dbReference type="EMBL" id="MEY8244554.1"/>
    </source>
</evidence>
<proteinExistence type="predicted"/>
<gene>
    <name evidence="1" type="ORF">AAK873_02840</name>
</gene>
<accession>A0ABV4CWU2</accession>
<evidence type="ECO:0000313" key="2">
    <source>
        <dbReference type="Proteomes" id="UP001565200"/>
    </source>
</evidence>
<name>A0ABV4CWU2_9BACT</name>
<organism evidence="1 2">
    <name type="scientific">Heminiphilus faecis</name>
    <dbReference type="NCBI Taxonomy" id="2601703"/>
    <lineage>
        <taxon>Bacteria</taxon>
        <taxon>Pseudomonadati</taxon>
        <taxon>Bacteroidota</taxon>
        <taxon>Bacteroidia</taxon>
        <taxon>Bacteroidales</taxon>
        <taxon>Muribaculaceae</taxon>
        <taxon>Heminiphilus</taxon>
    </lineage>
</organism>
<reference evidence="1 2" key="1">
    <citation type="submission" date="2024-03" db="EMBL/GenBank/DDBJ databases">
        <title>Mouse gut bacterial collection (mGBC) of GemPharmatech.</title>
        <authorList>
            <person name="He Y."/>
            <person name="Dong L."/>
            <person name="Wu D."/>
            <person name="Gao X."/>
            <person name="Lin Z."/>
        </authorList>
    </citation>
    <scope>NUCLEOTIDE SEQUENCE [LARGE SCALE GENOMIC DNA]</scope>
    <source>
        <strain evidence="1 2">54-13</strain>
    </source>
</reference>
<dbReference type="Proteomes" id="UP001565200">
    <property type="component" value="Unassembled WGS sequence"/>
</dbReference>
<dbReference type="RefSeq" id="WP_121698418.1">
    <property type="nucleotide sequence ID" value="NZ_JBCLPP010000005.1"/>
</dbReference>
<dbReference type="EMBL" id="JBCLPP010000005">
    <property type="protein sequence ID" value="MEY8244554.1"/>
    <property type="molecule type" value="Genomic_DNA"/>
</dbReference>
<sequence length="130" mass="14298">MNKVLSIAAVSCLCMSCGNLSPEAKKMTGDYYNTQISSELPVFELNGDGTCIVRNIHPDVLMMEVAGTWNVENDSLVIVNDLASIKTKGDTSIMGDVVPRLTRKVVSHDKSVLILEKDGIEYLYSRKNTK</sequence>
<protein>
    <recommendedName>
        <fullName evidence="3">Lipocalin-like domain-containing protein</fullName>
    </recommendedName>
</protein>